<proteinExistence type="inferred from homology"/>
<dbReference type="AlphaFoldDB" id="A0A381SFQ8"/>
<dbReference type="InterPro" id="IPR036291">
    <property type="entry name" value="NAD(P)-bd_dom_sf"/>
</dbReference>
<dbReference type="SUPFAM" id="SSF51735">
    <property type="entry name" value="NAD(P)-binding Rossmann-fold domains"/>
    <property type="match status" value="1"/>
</dbReference>
<keyword evidence="3" id="KW-0520">NAD</keyword>
<organism evidence="4">
    <name type="scientific">marine metagenome</name>
    <dbReference type="NCBI Taxonomy" id="408172"/>
    <lineage>
        <taxon>unclassified sequences</taxon>
        <taxon>metagenomes</taxon>
        <taxon>ecological metagenomes</taxon>
    </lineage>
</organism>
<sequence length="260" mass="28303">MDLNLKNQTALITGSSKGIGAGIAKTLASEGVNLYLTARNSNHLESLKKELQNKYSVKIHIIPLDLTISESKNILYEKCKDINILINNAGDIPSGSLFDIDEDSWRKGWELKVFGYINLCRGFYPLIKKNGGGVIINNIGNGGEIFDPLYIAGASGNSSLMSFTKALGGNSLVDNIRVIGVNPGPVDTERIYEILRNRSLKIFGDENHVNELLKRYPLGRPAHVHEISDLIAFLVSEKSGYTSGAIITVDGGISSRNSII</sequence>
<evidence type="ECO:0000313" key="4">
    <source>
        <dbReference type="EMBL" id="SVA02816.1"/>
    </source>
</evidence>
<dbReference type="InterPro" id="IPR051122">
    <property type="entry name" value="SDR_DHRS6-like"/>
</dbReference>
<reference evidence="4" key="1">
    <citation type="submission" date="2018-05" db="EMBL/GenBank/DDBJ databases">
        <authorList>
            <person name="Lanie J.A."/>
            <person name="Ng W.-L."/>
            <person name="Kazmierczak K.M."/>
            <person name="Andrzejewski T.M."/>
            <person name="Davidsen T.M."/>
            <person name="Wayne K.J."/>
            <person name="Tettelin H."/>
            <person name="Glass J.I."/>
            <person name="Rusch D."/>
            <person name="Podicherti R."/>
            <person name="Tsui H.-C.T."/>
            <person name="Winkler M.E."/>
        </authorList>
    </citation>
    <scope>NUCLEOTIDE SEQUENCE</scope>
</reference>
<evidence type="ECO:0000256" key="2">
    <source>
        <dbReference type="ARBA" id="ARBA00023002"/>
    </source>
</evidence>
<dbReference type="GO" id="GO:0016491">
    <property type="term" value="F:oxidoreductase activity"/>
    <property type="evidence" value="ECO:0007669"/>
    <property type="project" value="UniProtKB-KW"/>
</dbReference>
<dbReference type="Pfam" id="PF00106">
    <property type="entry name" value="adh_short"/>
    <property type="match status" value="1"/>
</dbReference>
<dbReference type="Gene3D" id="3.40.50.720">
    <property type="entry name" value="NAD(P)-binding Rossmann-like Domain"/>
    <property type="match status" value="1"/>
</dbReference>
<dbReference type="PRINTS" id="PR00081">
    <property type="entry name" value="GDHRDH"/>
</dbReference>
<gene>
    <name evidence="4" type="ORF">METZ01_LOCUS55670</name>
</gene>
<keyword evidence="2" id="KW-0560">Oxidoreductase</keyword>
<comment type="similarity">
    <text evidence="1">Belongs to the short-chain dehydrogenases/reductases (SDR) family.</text>
</comment>
<dbReference type="PANTHER" id="PTHR43477:SF4">
    <property type="entry name" value="DEHYDROGENASE_REDUCTASE SDR FAMILY MEMBER 6"/>
    <property type="match status" value="1"/>
</dbReference>
<evidence type="ECO:0000256" key="1">
    <source>
        <dbReference type="ARBA" id="ARBA00006484"/>
    </source>
</evidence>
<evidence type="ECO:0000256" key="3">
    <source>
        <dbReference type="ARBA" id="ARBA00023027"/>
    </source>
</evidence>
<evidence type="ECO:0008006" key="5">
    <source>
        <dbReference type="Google" id="ProtNLM"/>
    </source>
</evidence>
<protein>
    <recommendedName>
        <fullName evidence="5">Short-chain dehydrogenase</fullName>
    </recommendedName>
</protein>
<dbReference type="PANTHER" id="PTHR43477">
    <property type="entry name" value="DIHYDROANTICAPSIN 7-DEHYDROGENASE"/>
    <property type="match status" value="1"/>
</dbReference>
<dbReference type="NCBIfam" id="NF004779">
    <property type="entry name" value="PRK06125.1"/>
    <property type="match status" value="1"/>
</dbReference>
<dbReference type="EMBL" id="UINC01003044">
    <property type="protein sequence ID" value="SVA02816.1"/>
    <property type="molecule type" value="Genomic_DNA"/>
</dbReference>
<dbReference type="InterPro" id="IPR002347">
    <property type="entry name" value="SDR_fam"/>
</dbReference>
<accession>A0A381SFQ8</accession>
<name>A0A381SFQ8_9ZZZZ</name>